<dbReference type="eggNOG" id="arCOG02146">
    <property type="taxonomic scope" value="Archaea"/>
</dbReference>
<organism evidence="7 8">
    <name type="scientific">Desulfurococcus amylolyticus (strain DSM 18924 / JCM 16383 / VKM B-2413 / 1221n)</name>
    <name type="common">Desulfurococcus kamchatkensis</name>
    <dbReference type="NCBI Taxonomy" id="490899"/>
    <lineage>
        <taxon>Archaea</taxon>
        <taxon>Thermoproteota</taxon>
        <taxon>Thermoprotei</taxon>
        <taxon>Desulfurococcales</taxon>
        <taxon>Desulfurococcaceae</taxon>
        <taxon>Desulfurococcus</taxon>
    </lineage>
</organism>
<keyword evidence="2" id="KW-0813">Transport</keyword>
<dbReference type="GO" id="GO:0005506">
    <property type="term" value="F:iron ion binding"/>
    <property type="evidence" value="ECO:0007669"/>
    <property type="project" value="InterPro"/>
</dbReference>
<dbReference type="InterPro" id="IPR051233">
    <property type="entry name" value="Desulfoferrodoxin_SOR"/>
</dbReference>
<reference evidence="7 8" key="1">
    <citation type="journal article" date="2009" name="J. Bacteriol.">
        <title>Complete genome sequence of the anaerobic, protein-degrading hyperthermophilic crenarchaeon Desulfurococcus kamchatkensis.</title>
        <authorList>
            <person name="Ravin N.V."/>
            <person name="Mardanov A.V."/>
            <person name="Beletsky A.V."/>
            <person name="Kublanov I.V."/>
            <person name="Kolganova T.V."/>
            <person name="Lebedinsky A.V."/>
            <person name="Chernyh N.A."/>
            <person name="Bonch-Osmolovskaya E.A."/>
            <person name="Skryabin K.G."/>
        </authorList>
    </citation>
    <scope>NUCLEOTIDE SEQUENCE [LARGE SCALE GENOMIC DNA]</scope>
    <source>
        <strain evidence="8">DSM 18924 / JCM 16383 / VKM B-2413 / 1221n</strain>
    </source>
</reference>
<evidence type="ECO:0000313" key="7">
    <source>
        <dbReference type="EMBL" id="ACL10755.1"/>
    </source>
</evidence>
<gene>
    <name evidence="7" type="ordered locus">DKAM_0429</name>
</gene>
<proteinExistence type="inferred from homology"/>
<dbReference type="STRING" id="490899.DKAM_0429"/>
<name>B8D3S4_DESA1</name>
<dbReference type="SUPFAM" id="SSF49367">
    <property type="entry name" value="Superoxide reductase-like"/>
    <property type="match status" value="1"/>
</dbReference>
<dbReference type="Gene3D" id="2.60.40.730">
    <property type="entry name" value="SOR catalytic domain"/>
    <property type="match status" value="1"/>
</dbReference>
<dbReference type="InterPro" id="IPR036073">
    <property type="entry name" value="Desulfoferrodoxin_Fe-bd_dom_sf"/>
</dbReference>
<dbReference type="Proteomes" id="UP000006903">
    <property type="component" value="Chromosome"/>
</dbReference>
<dbReference type="NCBIfam" id="TIGR00332">
    <property type="entry name" value="neela_ferrous"/>
    <property type="match status" value="1"/>
</dbReference>
<comment type="similarity">
    <text evidence="1">Belongs to the desulfoferrodoxin family.</text>
</comment>
<feature type="domain" description="Desulfoferrodoxin ferrous iron-binding" evidence="6">
    <location>
        <begin position="20"/>
        <end position="117"/>
    </location>
</feature>
<protein>
    <submittedName>
        <fullName evidence="7">Desulfoferrodoxin, ferrous iron-binding region</fullName>
    </submittedName>
</protein>
<dbReference type="GeneID" id="7170671"/>
<dbReference type="AlphaFoldDB" id="B8D3S4"/>
<keyword evidence="5" id="KW-0408">Iron</keyword>
<dbReference type="InterPro" id="IPR002742">
    <property type="entry name" value="Desulfoferrodoxin_Fe-bd_dom"/>
</dbReference>
<sequence length="125" mass="14233">MTGLKDLIYTPSSARGEALSKVESHTPRIEAPDSVKPGEVFKVKVSVGPHPNTVEHSIRWMELYFEEEGRVFNPILIGRYEFTPVYSEPVVEVYLKIQKPGKLIAVEYCNLHGLWENYKEIKISG</sequence>
<evidence type="ECO:0000256" key="5">
    <source>
        <dbReference type="ARBA" id="ARBA00023004"/>
    </source>
</evidence>
<evidence type="ECO:0000256" key="2">
    <source>
        <dbReference type="ARBA" id="ARBA00022448"/>
    </source>
</evidence>
<evidence type="ECO:0000259" key="6">
    <source>
        <dbReference type="Pfam" id="PF01880"/>
    </source>
</evidence>
<dbReference type="PANTHER" id="PTHR36541:SF1">
    <property type="entry name" value="SUPEROXIDE REDUCTASE-RELATED"/>
    <property type="match status" value="1"/>
</dbReference>
<keyword evidence="4" id="KW-0249">Electron transport</keyword>
<dbReference type="KEGG" id="dka:DKAM_0429"/>
<accession>B8D3S4</accession>
<dbReference type="PANTHER" id="PTHR36541">
    <property type="entry name" value="SUPEROXIDE REDUCTASE-RELATED"/>
    <property type="match status" value="1"/>
</dbReference>
<evidence type="ECO:0000256" key="3">
    <source>
        <dbReference type="ARBA" id="ARBA00022723"/>
    </source>
</evidence>
<dbReference type="Pfam" id="PF01880">
    <property type="entry name" value="Desulfoferrodox"/>
    <property type="match status" value="1"/>
</dbReference>
<evidence type="ECO:0000256" key="4">
    <source>
        <dbReference type="ARBA" id="ARBA00022982"/>
    </source>
</evidence>
<dbReference type="CDD" id="cd03172">
    <property type="entry name" value="SORL_classII"/>
    <property type="match status" value="1"/>
</dbReference>
<dbReference type="HOGENOM" id="CLU_118960_2_1_2"/>
<evidence type="ECO:0000313" key="8">
    <source>
        <dbReference type="Proteomes" id="UP000006903"/>
    </source>
</evidence>
<evidence type="ECO:0000256" key="1">
    <source>
        <dbReference type="ARBA" id="ARBA00005941"/>
    </source>
</evidence>
<keyword evidence="3" id="KW-0479">Metal-binding</keyword>
<dbReference type="RefSeq" id="WP_012608097.1">
    <property type="nucleotide sequence ID" value="NC_011766.1"/>
</dbReference>
<dbReference type="GO" id="GO:0016491">
    <property type="term" value="F:oxidoreductase activity"/>
    <property type="evidence" value="ECO:0007669"/>
    <property type="project" value="InterPro"/>
</dbReference>
<dbReference type="EMBL" id="CP001140">
    <property type="protein sequence ID" value="ACL10755.1"/>
    <property type="molecule type" value="Genomic_DNA"/>
</dbReference>